<feature type="DNA-binding region" description="Homeobox" evidence="7">
    <location>
        <begin position="499"/>
        <end position="555"/>
    </location>
</feature>
<reference evidence="12" key="1">
    <citation type="journal article" date="2013" name="Genetics">
        <title>The draft genome and transcriptome of Panagrellus redivivus are shaped by the harsh demands of a free-living lifestyle.</title>
        <authorList>
            <person name="Srinivasan J."/>
            <person name="Dillman A.R."/>
            <person name="Macchietto M.G."/>
            <person name="Heikkinen L."/>
            <person name="Lakso M."/>
            <person name="Fracchia K.M."/>
            <person name="Antoshechkin I."/>
            <person name="Mortazavi A."/>
            <person name="Wong G."/>
            <person name="Sternberg P.W."/>
        </authorList>
    </citation>
    <scope>NUCLEOTIDE SEQUENCE [LARGE SCALE GENOMIC DNA]</scope>
    <source>
        <strain evidence="12">MT8872</strain>
    </source>
</reference>
<dbReference type="Proteomes" id="UP000492821">
    <property type="component" value="Unassembled WGS sequence"/>
</dbReference>
<evidence type="ECO:0000256" key="4">
    <source>
        <dbReference type="ARBA" id="ARBA00023125"/>
    </source>
</evidence>
<dbReference type="InterPro" id="IPR009057">
    <property type="entry name" value="Homeodomain-like_sf"/>
</dbReference>
<dbReference type="SMART" id="SM00389">
    <property type="entry name" value="HOX"/>
    <property type="match status" value="2"/>
</dbReference>
<feature type="domain" description="Homeobox" evidence="10">
    <location>
        <begin position="198"/>
        <end position="256"/>
    </location>
</feature>
<feature type="compositionally biased region" description="Low complexity" evidence="9">
    <location>
        <begin position="427"/>
        <end position="444"/>
    </location>
</feature>
<evidence type="ECO:0000313" key="13">
    <source>
        <dbReference type="WBParaSite" id="Pan_g4050.t1"/>
    </source>
</evidence>
<evidence type="ECO:0000256" key="1">
    <source>
        <dbReference type="ARBA" id="ARBA00004123"/>
    </source>
</evidence>
<dbReference type="PROSITE" id="PS51982">
    <property type="entry name" value="CMP"/>
    <property type="match status" value="1"/>
</dbReference>
<dbReference type="CDD" id="cd00086">
    <property type="entry name" value="homeodomain"/>
    <property type="match status" value="2"/>
</dbReference>
<proteinExistence type="predicted"/>
<evidence type="ECO:0000259" key="10">
    <source>
        <dbReference type="PROSITE" id="PS50071"/>
    </source>
</evidence>
<dbReference type="GO" id="GO:0000978">
    <property type="term" value="F:RNA polymerase II cis-regulatory region sequence-specific DNA binding"/>
    <property type="evidence" value="ECO:0007669"/>
    <property type="project" value="TreeGrafter"/>
</dbReference>
<dbReference type="InterPro" id="IPR001356">
    <property type="entry name" value="HD"/>
</dbReference>
<evidence type="ECO:0000256" key="2">
    <source>
        <dbReference type="ARBA" id="ARBA00022737"/>
    </source>
</evidence>
<dbReference type="Gene3D" id="1.10.10.60">
    <property type="entry name" value="Homeodomain-like"/>
    <property type="match status" value="2"/>
</dbReference>
<evidence type="ECO:0000313" key="12">
    <source>
        <dbReference type="Proteomes" id="UP000492821"/>
    </source>
</evidence>
<sequence>MANIVDMFPVRVLVETVRPQHCLSCSHDGQPIIDTYAIVSGQTVLNQLVESVLGALGMSQLIADSRGLIQVNNWKPLAFDTITDNPDEPVGNLLKDISSNITLKILTRNQDSPTSSECLVDLKQKLLSQAVDPNVATNGKQLRDRIQQLLTSEDVPPLTGDQVEALNDWLNQIAKEEDEESHRRSPNGTVQTRFSQANEIPKLERWFRQDPNPKRHKLMEYMKMLNNGIYRRNHSKVTYQQISNWFTNQRAQNRGTALPAPAVGTSQIPVATMPVDIRTKFAAANGYNAAMDLQSESERIDGGSESPTGQDDVSEHSISDNDNYVKESVTPSPDPQQLLDLAASLTGAMSPRPTQPSSPTPASTAAAAAAAAAFKSMFGPNGIGAFSANPPNLQAQFASLLTGGLADFGAVSTSHSRENNNSLKNGSSHAASASSSGTSVSNASLLPESKPTVTSASAIPPTTPVSTGGNENQREGSATSTTPNVARSRLMFDPLTELPILEGWFEQNPHPGWMQIEQFTDTLNGRPYRQNYPPISTHNVKIWFKNRRAKCKRLQTSTDAADKQASVANAAAMCGITPQAFLSMAAQVGDLSSVSSG</sequence>
<evidence type="ECO:0000256" key="9">
    <source>
        <dbReference type="SAM" id="MobiDB-lite"/>
    </source>
</evidence>
<evidence type="ECO:0000256" key="6">
    <source>
        <dbReference type="ARBA" id="ARBA00023242"/>
    </source>
</evidence>
<keyword evidence="2" id="KW-0677">Repeat</keyword>
<evidence type="ECO:0000256" key="5">
    <source>
        <dbReference type="ARBA" id="ARBA00023155"/>
    </source>
</evidence>
<dbReference type="FunFam" id="1.10.10.60:FF:000169">
    <property type="entry name" value="DNA-binding protein SATB1"/>
    <property type="match status" value="1"/>
</dbReference>
<dbReference type="PANTHER" id="PTHR15116:SF16">
    <property type="entry name" value="DEFECTIVE PROVENTRICULUS, ISOFORM A"/>
    <property type="match status" value="1"/>
</dbReference>
<protein>
    <submittedName>
        <fullName evidence="13">Homeobox domain-containing protein</fullName>
    </submittedName>
</protein>
<dbReference type="Gene3D" id="3.10.20.710">
    <property type="entry name" value="SATB, ubiquitin-like oligomerisation domain"/>
    <property type="match status" value="1"/>
</dbReference>
<keyword evidence="12" id="KW-1185">Reference proteome</keyword>
<evidence type="ECO:0000256" key="7">
    <source>
        <dbReference type="PROSITE-ProRule" id="PRU00108"/>
    </source>
</evidence>
<organism evidence="12 13">
    <name type="scientific">Panagrellus redivivus</name>
    <name type="common">Microworm</name>
    <dbReference type="NCBI Taxonomy" id="6233"/>
    <lineage>
        <taxon>Eukaryota</taxon>
        <taxon>Metazoa</taxon>
        <taxon>Ecdysozoa</taxon>
        <taxon>Nematoda</taxon>
        <taxon>Chromadorea</taxon>
        <taxon>Rhabditida</taxon>
        <taxon>Tylenchina</taxon>
        <taxon>Panagrolaimomorpha</taxon>
        <taxon>Panagrolaimoidea</taxon>
        <taxon>Panagrolaimidae</taxon>
        <taxon>Panagrellus</taxon>
    </lineage>
</organism>
<comment type="subcellular location">
    <subcellularLocation>
        <location evidence="1 7 8">Nucleus</location>
    </subcellularLocation>
</comment>
<accession>A0A7E4VXT0</accession>
<feature type="compositionally biased region" description="Polar residues" evidence="9">
    <location>
        <begin position="464"/>
        <end position="485"/>
    </location>
</feature>
<evidence type="ECO:0000256" key="8">
    <source>
        <dbReference type="RuleBase" id="RU000682"/>
    </source>
</evidence>
<dbReference type="InterPro" id="IPR038224">
    <property type="entry name" value="SATB_ULD_sf"/>
</dbReference>
<evidence type="ECO:0000256" key="3">
    <source>
        <dbReference type="ARBA" id="ARBA00022843"/>
    </source>
</evidence>
<keyword evidence="3" id="KW-0832">Ubl conjugation</keyword>
<dbReference type="AlphaFoldDB" id="A0A7E4VXT0"/>
<keyword evidence="6 7" id="KW-0539">Nucleus</keyword>
<dbReference type="WBParaSite" id="Pan_g4050.t1">
    <property type="protein sequence ID" value="Pan_g4050.t1"/>
    <property type="gene ID" value="Pan_g4050"/>
</dbReference>
<feature type="domain" description="CMP" evidence="11">
    <location>
        <begin position="5"/>
        <end position="109"/>
    </location>
</feature>
<feature type="DNA-binding region" description="Homeobox" evidence="7">
    <location>
        <begin position="200"/>
        <end position="257"/>
    </location>
</feature>
<dbReference type="GO" id="GO:0000981">
    <property type="term" value="F:DNA-binding transcription factor activity, RNA polymerase II-specific"/>
    <property type="evidence" value="ECO:0007669"/>
    <property type="project" value="TreeGrafter"/>
</dbReference>
<feature type="region of interest" description="Disordered" evidence="9">
    <location>
        <begin position="297"/>
        <end position="318"/>
    </location>
</feature>
<feature type="compositionally biased region" description="Polar residues" evidence="9">
    <location>
        <begin position="412"/>
        <end position="426"/>
    </location>
</feature>
<dbReference type="SUPFAM" id="SSF46689">
    <property type="entry name" value="Homeodomain-like"/>
    <property type="match status" value="2"/>
</dbReference>
<dbReference type="PROSITE" id="PS50071">
    <property type="entry name" value="HOMEOBOX_2"/>
    <property type="match status" value="2"/>
</dbReference>
<dbReference type="InterPro" id="IPR039673">
    <property type="entry name" value="SATB1/SATB2"/>
</dbReference>
<feature type="domain" description="Homeobox" evidence="10">
    <location>
        <begin position="497"/>
        <end position="554"/>
    </location>
</feature>
<name>A0A7E4VXT0_PANRE</name>
<dbReference type="InterPro" id="IPR032392">
    <property type="entry name" value="ULD"/>
</dbReference>
<keyword evidence="5 7" id="KW-0371">Homeobox</keyword>
<dbReference type="GO" id="GO:0006338">
    <property type="term" value="P:chromatin remodeling"/>
    <property type="evidence" value="ECO:0007669"/>
    <property type="project" value="InterPro"/>
</dbReference>
<evidence type="ECO:0000259" key="11">
    <source>
        <dbReference type="PROSITE" id="PS51982"/>
    </source>
</evidence>
<keyword evidence="4 7" id="KW-0238">DNA-binding</keyword>
<dbReference type="PANTHER" id="PTHR15116">
    <property type="entry name" value="DNA-BINDING PROTEIN SATB FAMILY MEMBER"/>
    <property type="match status" value="1"/>
</dbReference>
<dbReference type="Pfam" id="PF16534">
    <property type="entry name" value="ULD"/>
    <property type="match status" value="1"/>
</dbReference>
<feature type="region of interest" description="Disordered" evidence="9">
    <location>
        <begin position="412"/>
        <end position="486"/>
    </location>
</feature>
<dbReference type="Pfam" id="PF00046">
    <property type="entry name" value="Homeodomain"/>
    <property type="match status" value="1"/>
</dbReference>
<dbReference type="GO" id="GO:0005634">
    <property type="term" value="C:nucleus"/>
    <property type="evidence" value="ECO:0007669"/>
    <property type="project" value="UniProtKB-SubCell"/>
</dbReference>
<reference evidence="13" key="2">
    <citation type="submission" date="2020-10" db="UniProtKB">
        <authorList>
            <consortium name="WormBaseParasite"/>
        </authorList>
    </citation>
    <scope>IDENTIFICATION</scope>
</reference>